<dbReference type="InterPro" id="IPR035595">
    <property type="entry name" value="UDP_glycos_trans_CS"/>
</dbReference>
<evidence type="ECO:0000259" key="3">
    <source>
        <dbReference type="Pfam" id="PF26168"/>
    </source>
</evidence>
<name>A0AAP0S2L5_LIQFO</name>
<feature type="domain" description="Glycosyltransferase N-terminal" evidence="3">
    <location>
        <begin position="458"/>
        <end position="592"/>
    </location>
</feature>
<dbReference type="SUPFAM" id="SSF53756">
    <property type="entry name" value="UDP-Glycosyltransferase/glycogen phosphorylase"/>
    <property type="match status" value="2"/>
</dbReference>
<dbReference type="PANTHER" id="PTHR11926">
    <property type="entry name" value="GLUCOSYL/GLUCURONOSYL TRANSFERASES"/>
    <property type="match status" value="1"/>
</dbReference>
<dbReference type="EMBL" id="JBBPBK010000004">
    <property type="protein sequence ID" value="KAK9286381.1"/>
    <property type="molecule type" value="Genomic_DNA"/>
</dbReference>
<evidence type="ECO:0000256" key="1">
    <source>
        <dbReference type="ARBA" id="ARBA00009995"/>
    </source>
</evidence>
<dbReference type="Pfam" id="PF26168">
    <property type="entry name" value="Glyco_transf_N"/>
    <property type="match status" value="1"/>
</dbReference>
<dbReference type="Pfam" id="PF00201">
    <property type="entry name" value="UDPGT"/>
    <property type="match status" value="2"/>
</dbReference>
<comment type="caution">
    <text evidence="4">The sequence shown here is derived from an EMBL/GenBank/DDBJ whole genome shotgun (WGS) entry which is preliminary data.</text>
</comment>
<gene>
    <name evidence="4" type="ORF">L1049_014776</name>
</gene>
<dbReference type="Gene3D" id="3.40.50.2000">
    <property type="entry name" value="Glycogen Phosphorylase B"/>
    <property type="match status" value="4"/>
</dbReference>
<dbReference type="PROSITE" id="PS00375">
    <property type="entry name" value="UDPGT"/>
    <property type="match status" value="2"/>
</dbReference>
<dbReference type="AlphaFoldDB" id="A0AAP0S2L5"/>
<organism evidence="4 5">
    <name type="scientific">Liquidambar formosana</name>
    <name type="common">Formosan gum</name>
    <dbReference type="NCBI Taxonomy" id="63359"/>
    <lineage>
        <taxon>Eukaryota</taxon>
        <taxon>Viridiplantae</taxon>
        <taxon>Streptophyta</taxon>
        <taxon>Embryophyta</taxon>
        <taxon>Tracheophyta</taxon>
        <taxon>Spermatophyta</taxon>
        <taxon>Magnoliopsida</taxon>
        <taxon>eudicotyledons</taxon>
        <taxon>Gunneridae</taxon>
        <taxon>Pentapetalae</taxon>
        <taxon>Saxifragales</taxon>
        <taxon>Altingiaceae</taxon>
        <taxon>Liquidambar</taxon>
    </lineage>
</organism>
<dbReference type="PANTHER" id="PTHR11926:SF1498">
    <property type="entry name" value="GLYCOSYLTRANSFERASE"/>
    <property type="match status" value="1"/>
</dbReference>
<protein>
    <recommendedName>
        <fullName evidence="3">Glycosyltransferase N-terminal domain-containing protein</fullName>
    </recommendedName>
</protein>
<reference evidence="4 5" key="1">
    <citation type="journal article" date="2024" name="Plant J.">
        <title>Genome sequences and population genomics reveal climatic adaptation and genomic divergence between two closely related sweetgum species.</title>
        <authorList>
            <person name="Xu W.Q."/>
            <person name="Ren C.Q."/>
            <person name="Zhang X.Y."/>
            <person name="Comes H.P."/>
            <person name="Liu X.H."/>
            <person name="Li Y.G."/>
            <person name="Kettle C.J."/>
            <person name="Jalonen R."/>
            <person name="Gaisberger H."/>
            <person name="Ma Y.Z."/>
            <person name="Qiu Y.X."/>
        </authorList>
    </citation>
    <scope>NUCLEOTIDE SEQUENCE [LARGE SCALE GENOMIC DNA]</scope>
    <source>
        <strain evidence="4">Hangzhou</strain>
    </source>
</reference>
<keyword evidence="5" id="KW-1185">Reference proteome</keyword>
<comment type="similarity">
    <text evidence="1">Belongs to the UDP-glycosyltransferase family.</text>
</comment>
<dbReference type="InterPro" id="IPR058980">
    <property type="entry name" value="Glyco_transf_N"/>
</dbReference>
<dbReference type="InterPro" id="IPR002213">
    <property type="entry name" value="UDP_glucos_trans"/>
</dbReference>
<accession>A0AAP0S2L5</accession>
<dbReference type="Proteomes" id="UP001415857">
    <property type="component" value="Unassembled WGS sequence"/>
</dbReference>
<proteinExistence type="inferred from homology"/>
<dbReference type="GO" id="GO:0080043">
    <property type="term" value="F:quercetin 3-O-glucosyltransferase activity"/>
    <property type="evidence" value="ECO:0007669"/>
    <property type="project" value="TreeGrafter"/>
</dbReference>
<dbReference type="FunFam" id="3.40.50.2000:FF:000055">
    <property type="entry name" value="Glycosyltransferase"/>
    <property type="match status" value="2"/>
</dbReference>
<evidence type="ECO:0000313" key="5">
    <source>
        <dbReference type="Proteomes" id="UP001415857"/>
    </source>
</evidence>
<keyword evidence="2" id="KW-0808">Transferase</keyword>
<evidence type="ECO:0000256" key="2">
    <source>
        <dbReference type="ARBA" id="ARBA00022679"/>
    </source>
</evidence>
<dbReference type="GO" id="GO:0080044">
    <property type="term" value="F:quercetin 7-O-glucosyltransferase activity"/>
    <property type="evidence" value="ECO:0007669"/>
    <property type="project" value="TreeGrafter"/>
</dbReference>
<dbReference type="CDD" id="cd03784">
    <property type="entry name" value="GT1_Gtf-like"/>
    <property type="match status" value="2"/>
</dbReference>
<evidence type="ECO:0000313" key="4">
    <source>
        <dbReference type="EMBL" id="KAK9286381.1"/>
    </source>
</evidence>
<dbReference type="FunFam" id="3.40.50.2000:FF:000027">
    <property type="entry name" value="Glycosyltransferase"/>
    <property type="match status" value="2"/>
</dbReference>
<sequence length="929" mass="103505">MGSIAAGDKPHAVCIPHPAQGHINPMFKLAKLLHHRGFHITFVNTEYNHQRLLKSRGPSSVDGLPDFQFKTIPDGLPPSDADTTQDIPSLCESTSKNCSLPFRNLIHKLNNTSTSNVPPVTCIISDGVMTFTLDAAEEFGIPLVFFWTPSACGVLAYTQFRHLIRTGLLPLKDASCLTNGYLETAIDCIPGMKNIRLKDLPSFIRTTDLDDIMLNFVMEEAERASKASAVILNTFDALEQDVLDALSTVLPRLYSIGPLQLLVNQIQDHRLKSMASNLWKEQPECIDWLNSKQPNSVVYVNFGSITVMSPQQLSEFAWGLANSEKSFLWIVRPDLVKGDSAVLPPEFVNETKERGMLANWCPQEQVLKHPSIGGFLTHSGWNSTIESLCGGVPVICWPFFAEQQTNCRYSSTDWGIGMEIDNDVKRDEVEKLVRELMEGEGDRKMGSIAASSDKPHAVCIPYPAQGHINPMFKLAKLLHYRGFHITFVNTEYNHQRLLKSRGLNSLDGLPGFQFKTIPDGLPPSDADTTQDIPSLCESTSKSCLLPVTNLIHKLNDTSTSNVPRVTCIISDGVMSFTLKAAEAFGIPEVLFWTTSACGFLGYSHYRRLIKKGLTPFKDASCLTNGYLDSTIDGIPGMKNIRLKDFPSFVRTMDPNDFMLNFLMEEAERASKASAVILNTFDALEQDVLDTLSAMLPRVYTVGPLHLLVNQIQDDRLKSMDSNLWKEQPECVEWLNSKGPNSVVYVNFGSITVMSSQQLSEFAYGLANSKKSFLWIIRPDLVKGDSAMLPPEFVNETKERGMLASWCPQEQVLKHPSIGGFLTHSGWNSTIESVCSGVPVICWPFFAEQQTNCRYSCIEWGIGMEINNDVKRDEVEKLVRELMEGEGGKGMKKKAMEWKIKAEEATRPSGSSYHNLNKLVGEVLLSKKIH</sequence>